<sequence>MPERVIPFYAKSTVILLGLTLLTLALFMGRDILVPLAFAVLLAVLLNPVLRFLESLRIPKLLAITLTVLLAIAIVVGLAFFITFQMGQFTEALPQLKVKLMEHLHSIQVWLTKAFNLSETKQKEYFNRFSSNMLSGGGGLVSGTFSYLTDLLVIITLVPIYVFLLLLYRNLLVYFVIEVFSAANSIKVSDILHEIKTVIQNYIVGLLFETVIVAFLNTMALLMLGIEYAVLLGVLGAILNLVPYLGGIVAIALPVLIALVTKDGLFYPLAIIGAYSVIQFLDNNVIVPKVVAGKVRINALVSILAVLAGGALWGVSGMFLSIPAVAILKIIFDRVAPLKPWGMLLGDTIPQEAMVKATALKSDGIILINSPDN</sequence>
<name>A0ABS1C302_9BACT</name>
<feature type="transmembrane region" description="Helical" evidence="8">
    <location>
        <begin position="62"/>
        <end position="84"/>
    </location>
</feature>
<comment type="similarity">
    <text evidence="2">Belongs to the autoinducer-2 exporter (AI-2E) (TC 2.A.86) family.</text>
</comment>
<feature type="transmembrane region" description="Helical" evidence="8">
    <location>
        <begin position="301"/>
        <end position="332"/>
    </location>
</feature>
<feature type="transmembrane region" description="Helical" evidence="8">
    <location>
        <begin position="264"/>
        <end position="281"/>
    </location>
</feature>
<reference evidence="9 10" key="1">
    <citation type="submission" date="2020-12" db="EMBL/GenBank/DDBJ databases">
        <title>Bacterial novel species Adhaeribacter sp. BT258 isolated from soil.</title>
        <authorList>
            <person name="Jung H.-Y."/>
        </authorList>
    </citation>
    <scope>NUCLEOTIDE SEQUENCE [LARGE SCALE GENOMIC DNA]</scope>
    <source>
        <strain evidence="9 10">BT258</strain>
    </source>
</reference>
<evidence type="ECO:0000313" key="9">
    <source>
        <dbReference type="EMBL" id="MBK0403742.1"/>
    </source>
</evidence>
<feature type="transmembrane region" description="Helical" evidence="8">
    <location>
        <begin position="228"/>
        <end position="257"/>
    </location>
</feature>
<comment type="subcellular location">
    <subcellularLocation>
        <location evidence="1">Cell membrane</location>
        <topology evidence="1">Multi-pass membrane protein</topology>
    </subcellularLocation>
</comment>
<proteinExistence type="inferred from homology"/>
<keyword evidence="7 8" id="KW-0472">Membrane</keyword>
<feature type="transmembrane region" description="Helical" evidence="8">
    <location>
        <begin position="7"/>
        <end position="26"/>
    </location>
</feature>
<dbReference type="RefSeq" id="WP_200506498.1">
    <property type="nucleotide sequence ID" value="NZ_JAEHFX010000006.1"/>
</dbReference>
<evidence type="ECO:0000256" key="3">
    <source>
        <dbReference type="ARBA" id="ARBA00022448"/>
    </source>
</evidence>
<evidence type="ECO:0000256" key="7">
    <source>
        <dbReference type="ARBA" id="ARBA00023136"/>
    </source>
</evidence>
<feature type="transmembrane region" description="Helical" evidence="8">
    <location>
        <begin position="151"/>
        <end position="177"/>
    </location>
</feature>
<dbReference type="Proteomes" id="UP000644147">
    <property type="component" value="Unassembled WGS sequence"/>
</dbReference>
<evidence type="ECO:0000256" key="6">
    <source>
        <dbReference type="ARBA" id="ARBA00022989"/>
    </source>
</evidence>
<keyword evidence="3" id="KW-0813">Transport</keyword>
<keyword evidence="4" id="KW-1003">Cell membrane</keyword>
<evidence type="ECO:0000313" key="10">
    <source>
        <dbReference type="Proteomes" id="UP000644147"/>
    </source>
</evidence>
<evidence type="ECO:0000256" key="1">
    <source>
        <dbReference type="ARBA" id="ARBA00004651"/>
    </source>
</evidence>
<keyword evidence="6 8" id="KW-1133">Transmembrane helix</keyword>
<keyword evidence="5 8" id="KW-0812">Transmembrane</keyword>
<organism evidence="9 10">
    <name type="scientific">Adhaeribacter terrigena</name>
    <dbReference type="NCBI Taxonomy" id="2793070"/>
    <lineage>
        <taxon>Bacteria</taxon>
        <taxon>Pseudomonadati</taxon>
        <taxon>Bacteroidota</taxon>
        <taxon>Cytophagia</taxon>
        <taxon>Cytophagales</taxon>
        <taxon>Hymenobacteraceae</taxon>
        <taxon>Adhaeribacter</taxon>
    </lineage>
</organism>
<dbReference type="InterPro" id="IPR002549">
    <property type="entry name" value="AI-2E-like"/>
</dbReference>
<evidence type="ECO:0000256" key="5">
    <source>
        <dbReference type="ARBA" id="ARBA00022692"/>
    </source>
</evidence>
<dbReference type="Pfam" id="PF01594">
    <property type="entry name" value="AI-2E_transport"/>
    <property type="match status" value="1"/>
</dbReference>
<feature type="transmembrane region" description="Helical" evidence="8">
    <location>
        <begin position="32"/>
        <end position="50"/>
    </location>
</feature>
<evidence type="ECO:0000256" key="8">
    <source>
        <dbReference type="SAM" id="Phobius"/>
    </source>
</evidence>
<feature type="transmembrane region" description="Helical" evidence="8">
    <location>
        <begin position="198"/>
        <end position="222"/>
    </location>
</feature>
<dbReference type="PANTHER" id="PTHR21716:SF53">
    <property type="entry name" value="PERMEASE PERM-RELATED"/>
    <property type="match status" value="1"/>
</dbReference>
<protein>
    <submittedName>
        <fullName evidence="9">AI-2E family transporter</fullName>
    </submittedName>
</protein>
<dbReference type="PANTHER" id="PTHR21716">
    <property type="entry name" value="TRANSMEMBRANE PROTEIN"/>
    <property type="match status" value="1"/>
</dbReference>
<gene>
    <name evidence="9" type="ORF">I5M27_12145</name>
</gene>
<dbReference type="EMBL" id="JAEHFX010000006">
    <property type="protein sequence ID" value="MBK0403742.1"/>
    <property type="molecule type" value="Genomic_DNA"/>
</dbReference>
<accession>A0ABS1C302</accession>
<comment type="caution">
    <text evidence="9">The sequence shown here is derived from an EMBL/GenBank/DDBJ whole genome shotgun (WGS) entry which is preliminary data.</text>
</comment>
<keyword evidence="10" id="KW-1185">Reference proteome</keyword>
<evidence type="ECO:0000256" key="2">
    <source>
        <dbReference type="ARBA" id="ARBA00009773"/>
    </source>
</evidence>
<evidence type="ECO:0000256" key="4">
    <source>
        <dbReference type="ARBA" id="ARBA00022475"/>
    </source>
</evidence>